<sequence>MGSNPTDPTYAARATARRSGPPDHLARASGAAVTDAAGGADVNAMYTLSPAPSITGAALAGSAAVLFPPLAPAALLLGACVSHPGQIWAAGAALGDARDLVRDAREKMTEAVRRHADGWHEAARDAFVDTRLRPYQAVLDEAAEMFDKMQAVTSRLSLGYAVGGLSSVPLGALCLSAAAKWSVPGGQGVALTDTALALARVRGLVTKLNQLVKFVAELLNKLVLRLVQLMNWILKLIRAGKAPLASPEVVAWVARPAGYAGIGAWPLMLNKGPSALTGAVPDLDPPHEVPKGSAVPPGHRAPTAAQRRALVDVRPAALKALAADLDDVVTGPLSRAQELCAGNKVGTPGFGAIGLLGLHQGFHQMCDQAAGQLGECRDTAGSWLPALRTAGGNWLAVEEEVTEDIRRRGR</sequence>
<keyword evidence="3" id="KW-1185">Reference proteome</keyword>
<feature type="region of interest" description="Disordered" evidence="1">
    <location>
        <begin position="1"/>
        <end position="26"/>
    </location>
</feature>
<organism evidence="2 3">
    <name type="scientific">Sphaerisporangium rufum</name>
    <dbReference type="NCBI Taxonomy" id="1381558"/>
    <lineage>
        <taxon>Bacteria</taxon>
        <taxon>Bacillati</taxon>
        <taxon>Actinomycetota</taxon>
        <taxon>Actinomycetes</taxon>
        <taxon>Streptosporangiales</taxon>
        <taxon>Streptosporangiaceae</taxon>
        <taxon>Sphaerisporangium</taxon>
    </lineage>
</organism>
<protein>
    <submittedName>
        <fullName evidence="2">Uncharacterized protein</fullName>
    </submittedName>
</protein>
<gene>
    <name evidence="2" type="ORF">Sru01_00400</name>
</gene>
<reference evidence="2" key="1">
    <citation type="submission" date="2021-01" db="EMBL/GenBank/DDBJ databases">
        <title>Whole genome shotgun sequence of Sphaerisporangium rufum NBRC 109079.</title>
        <authorList>
            <person name="Komaki H."/>
            <person name="Tamura T."/>
        </authorList>
    </citation>
    <scope>NUCLEOTIDE SEQUENCE</scope>
    <source>
        <strain evidence="2">NBRC 109079</strain>
    </source>
</reference>
<evidence type="ECO:0000313" key="3">
    <source>
        <dbReference type="Proteomes" id="UP000655287"/>
    </source>
</evidence>
<dbReference type="AlphaFoldDB" id="A0A919UZ10"/>
<proteinExistence type="predicted"/>
<name>A0A919UZ10_9ACTN</name>
<accession>A0A919UZ10</accession>
<evidence type="ECO:0000256" key="1">
    <source>
        <dbReference type="SAM" id="MobiDB-lite"/>
    </source>
</evidence>
<dbReference type="Proteomes" id="UP000655287">
    <property type="component" value="Unassembled WGS sequence"/>
</dbReference>
<evidence type="ECO:0000313" key="2">
    <source>
        <dbReference type="EMBL" id="GII75058.1"/>
    </source>
</evidence>
<dbReference type="EMBL" id="BOOU01000001">
    <property type="protein sequence ID" value="GII75058.1"/>
    <property type="molecule type" value="Genomic_DNA"/>
</dbReference>
<comment type="caution">
    <text evidence="2">The sequence shown here is derived from an EMBL/GenBank/DDBJ whole genome shotgun (WGS) entry which is preliminary data.</text>
</comment>